<evidence type="ECO:0000256" key="1">
    <source>
        <dbReference type="ARBA" id="ARBA00001974"/>
    </source>
</evidence>
<keyword evidence="4" id="KW-0560">Oxidoreductase</keyword>
<dbReference type="AlphaFoldDB" id="U4USS4"/>
<dbReference type="Proteomes" id="UP000030742">
    <property type="component" value="Unassembled WGS sequence"/>
</dbReference>
<dbReference type="InterPro" id="IPR006076">
    <property type="entry name" value="FAD-dep_OxRdtase"/>
</dbReference>
<dbReference type="GO" id="GO:0047545">
    <property type="term" value="F:(S)-2-hydroxyglutarate dehydrogenase activity"/>
    <property type="evidence" value="ECO:0007669"/>
    <property type="project" value="UniProtKB-EC"/>
</dbReference>
<sequence length="470" mass="51370">MAHLSRILGGLIVVSGKPRLILCEGVKTAIERSLSSRGPREYDVVVVGGGIVGAASARELKLRHPKLKMAILEKEHEMAMHQTGHNSGVIHAGIYYKPGSLKAKLCVEGMHLMYQYCDEKKIPYKKVGKLIVASDEVEVGRLAELHNRGNRNVSGGQDVLTLNTAAIQNKVPDIKMLKGVEEIQNIEPYCVGLEALWSPHTGIIDYGLVTKQYGVDFKEKGGEIYLNFEVNGFGQSSDKNYPVLIRAKDGQSVKSKYVLTCGGLQSDKLAELSGCPRAPRIIPFRGEYLLLNSKKASMIKGNIYPVPDPRFPFLGVHFTPRMDGSVWLGPNAVLAFKREGYRWSDISLSDLVDALLYPGFLKLAVKFMLAGSQEVIKSAIPALQVRSLQKFVPSITAADVERGPAGVRAQALDMSGSLIEDFVFDMYKGQDGAAIGSRVLHCRNAPSPGATSSLAIARMMADKLEDQFQL</sequence>
<reference evidence="10 11" key="1">
    <citation type="journal article" date="2013" name="Genome Biol.">
        <title>Draft genome of the mountain pine beetle, Dendroctonus ponderosae Hopkins, a major forest pest.</title>
        <authorList>
            <person name="Keeling C.I."/>
            <person name="Yuen M.M."/>
            <person name="Liao N.Y."/>
            <person name="Docking T.R."/>
            <person name="Chan S.K."/>
            <person name="Taylor G.A."/>
            <person name="Palmquist D.L."/>
            <person name="Jackman S.D."/>
            <person name="Nguyen A."/>
            <person name="Li M."/>
            <person name="Henderson H."/>
            <person name="Janes J.K."/>
            <person name="Zhao Y."/>
            <person name="Pandoh P."/>
            <person name="Moore R."/>
            <person name="Sperling F.A."/>
            <person name="Huber D.P."/>
            <person name="Birol I."/>
            <person name="Jones S.J."/>
            <person name="Bohlmann J."/>
        </authorList>
    </citation>
    <scope>NUCLEOTIDE SEQUENCE</scope>
</reference>
<name>U4USS4_DENPD</name>
<dbReference type="Gene3D" id="3.30.9.10">
    <property type="entry name" value="D-Amino Acid Oxidase, subunit A, domain 2"/>
    <property type="match status" value="1"/>
</dbReference>
<dbReference type="OrthoDB" id="498204at2759"/>
<comment type="similarity">
    <text evidence="6">Belongs to the L2HGDH family.</text>
</comment>
<keyword evidence="3" id="KW-0274">FAD</keyword>
<gene>
    <name evidence="10" type="ORF">D910_12834</name>
</gene>
<evidence type="ECO:0000256" key="6">
    <source>
        <dbReference type="ARBA" id="ARBA00037941"/>
    </source>
</evidence>
<evidence type="ECO:0000256" key="3">
    <source>
        <dbReference type="ARBA" id="ARBA00022827"/>
    </source>
</evidence>
<comment type="cofactor">
    <cofactor evidence="1">
        <name>FAD</name>
        <dbReference type="ChEBI" id="CHEBI:57692"/>
    </cofactor>
</comment>
<proteinExistence type="inferred from homology"/>
<dbReference type="InterPro" id="IPR036188">
    <property type="entry name" value="FAD/NAD-bd_sf"/>
</dbReference>
<evidence type="ECO:0000256" key="7">
    <source>
        <dbReference type="ARBA" id="ARBA00038878"/>
    </source>
</evidence>
<feature type="domain" description="FAD dependent oxidoreductase" evidence="9">
    <location>
        <begin position="43"/>
        <end position="462"/>
    </location>
</feature>
<dbReference type="Pfam" id="PF01266">
    <property type="entry name" value="DAO"/>
    <property type="match status" value="1"/>
</dbReference>
<organism evidence="10 11">
    <name type="scientific">Dendroctonus ponderosae</name>
    <name type="common">Mountain pine beetle</name>
    <dbReference type="NCBI Taxonomy" id="77166"/>
    <lineage>
        <taxon>Eukaryota</taxon>
        <taxon>Metazoa</taxon>
        <taxon>Ecdysozoa</taxon>
        <taxon>Arthropoda</taxon>
        <taxon>Hexapoda</taxon>
        <taxon>Insecta</taxon>
        <taxon>Pterygota</taxon>
        <taxon>Neoptera</taxon>
        <taxon>Endopterygota</taxon>
        <taxon>Coleoptera</taxon>
        <taxon>Polyphaga</taxon>
        <taxon>Cucujiformia</taxon>
        <taxon>Curculionidae</taxon>
        <taxon>Scolytinae</taxon>
        <taxon>Dendroctonus</taxon>
    </lineage>
</organism>
<evidence type="ECO:0000256" key="2">
    <source>
        <dbReference type="ARBA" id="ARBA00022630"/>
    </source>
</evidence>
<dbReference type="EC" id="1.1.99.2" evidence="7"/>
<dbReference type="STRING" id="77166.U4USS4"/>
<evidence type="ECO:0000259" key="9">
    <source>
        <dbReference type="Pfam" id="PF01266"/>
    </source>
</evidence>
<dbReference type="PANTHER" id="PTHR43104:SF2">
    <property type="entry name" value="L-2-HYDROXYGLUTARATE DEHYDROGENASE, MITOCHONDRIAL"/>
    <property type="match status" value="1"/>
</dbReference>
<dbReference type="Gene3D" id="3.50.50.60">
    <property type="entry name" value="FAD/NAD(P)-binding domain"/>
    <property type="match status" value="1"/>
</dbReference>
<dbReference type="NCBIfam" id="NF008726">
    <property type="entry name" value="PRK11728.1"/>
    <property type="match status" value="1"/>
</dbReference>
<comment type="catalytic activity">
    <reaction evidence="5">
        <text>(S)-2-hydroxyglutarate + A = 2-oxoglutarate + AH2</text>
        <dbReference type="Rhea" id="RHEA:21252"/>
        <dbReference type="ChEBI" id="CHEBI:13193"/>
        <dbReference type="ChEBI" id="CHEBI:16782"/>
        <dbReference type="ChEBI" id="CHEBI:16810"/>
        <dbReference type="ChEBI" id="CHEBI:17499"/>
        <dbReference type="EC" id="1.1.99.2"/>
    </reaction>
</comment>
<evidence type="ECO:0000313" key="10">
    <source>
        <dbReference type="EMBL" id="ERL95573.1"/>
    </source>
</evidence>
<evidence type="ECO:0000256" key="4">
    <source>
        <dbReference type="ARBA" id="ARBA00023002"/>
    </source>
</evidence>
<dbReference type="SUPFAM" id="SSF51905">
    <property type="entry name" value="FAD/NAD(P)-binding domain"/>
    <property type="match status" value="1"/>
</dbReference>
<evidence type="ECO:0000313" key="11">
    <source>
        <dbReference type="Proteomes" id="UP000030742"/>
    </source>
</evidence>
<dbReference type="PANTHER" id="PTHR43104">
    <property type="entry name" value="L-2-HYDROXYGLUTARATE DEHYDROGENASE, MITOCHONDRIAL"/>
    <property type="match status" value="1"/>
</dbReference>
<evidence type="ECO:0000256" key="5">
    <source>
        <dbReference type="ARBA" id="ARBA00036066"/>
    </source>
</evidence>
<keyword evidence="2" id="KW-0285">Flavoprotein</keyword>
<protein>
    <recommendedName>
        <fullName evidence="8">L-2-hydroxyglutarate dehydrogenase, mitochondrial</fullName>
        <ecNumber evidence="7">1.1.99.2</ecNumber>
    </recommendedName>
</protein>
<accession>U4USS4</accession>
<dbReference type="EMBL" id="KB632433">
    <property type="protein sequence ID" value="ERL95573.1"/>
    <property type="molecule type" value="Genomic_DNA"/>
</dbReference>
<evidence type="ECO:0000256" key="8">
    <source>
        <dbReference type="ARBA" id="ARBA00041137"/>
    </source>
</evidence>